<sequence>MVSFLGSILDSNSKIILYAIDLKSKTSYIEAVTGIKTNESVINFDSDIFKEKIYLRYDYITNYRDSSNNNFNIVDSTFFIKNNFNELTGMLCVNTDYSQHERISNKILQLTTMNLLNKNCPKEYILTTPSSENLELDKEIDVVNILPLNIEKLIIESIEPEFLKKSSSLNQKSKIKIIKNLQEKGIFRIKGAVFQVAKVLLISEPSIYRYLKIINKNMNIT</sequence>
<name>A0A5R9C2M8_9LACT</name>
<evidence type="ECO:0000259" key="1">
    <source>
        <dbReference type="Pfam" id="PF08348"/>
    </source>
</evidence>
<comment type="caution">
    <text evidence="3">The sequence shown here is derived from an EMBL/GenBank/DDBJ whole genome shotgun (WGS) entry which is preliminary data.</text>
</comment>
<dbReference type="Pfam" id="PF13309">
    <property type="entry name" value="HTH_22"/>
    <property type="match status" value="1"/>
</dbReference>
<dbReference type="PANTHER" id="PTHR35568">
    <property type="entry name" value="TRANSCRIPTIONAL REGULATOR DAUR"/>
    <property type="match status" value="1"/>
</dbReference>
<gene>
    <name evidence="3" type="ORF">FEZ48_07685</name>
</gene>
<dbReference type="OrthoDB" id="9796595at2"/>
<dbReference type="EMBL" id="VBTE01000021">
    <property type="protein sequence ID" value="TLQ07003.1"/>
    <property type="molecule type" value="Genomic_DNA"/>
</dbReference>
<feature type="domain" description="Transcriptional regulator DauR-like HTH" evidence="2">
    <location>
        <begin position="154"/>
        <end position="212"/>
    </location>
</feature>
<evidence type="ECO:0000313" key="3">
    <source>
        <dbReference type="EMBL" id="TLQ07003.1"/>
    </source>
</evidence>
<dbReference type="PANTHER" id="PTHR35568:SF1">
    <property type="entry name" value="TRANSCRIPTIONAL REGULATOR DAUR"/>
    <property type="match status" value="1"/>
</dbReference>
<feature type="domain" description="YheO-like" evidence="1">
    <location>
        <begin position="1"/>
        <end position="104"/>
    </location>
</feature>
<dbReference type="AlphaFoldDB" id="A0A5R9C2M8"/>
<dbReference type="Proteomes" id="UP000307201">
    <property type="component" value="Unassembled WGS sequence"/>
</dbReference>
<accession>A0A5R9C2M8</accession>
<protein>
    <submittedName>
        <fullName evidence="3">Uncharacterized protein</fullName>
    </submittedName>
</protein>
<dbReference type="InterPro" id="IPR039445">
    <property type="entry name" value="DauR-like_HTH"/>
</dbReference>
<organism evidence="3 4">
    <name type="scientific">Marinilactibacillus psychrotolerans</name>
    <dbReference type="NCBI Taxonomy" id="191770"/>
    <lineage>
        <taxon>Bacteria</taxon>
        <taxon>Bacillati</taxon>
        <taxon>Bacillota</taxon>
        <taxon>Bacilli</taxon>
        <taxon>Lactobacillales</taxon>
        <taxon>Carnobacteriaceae</taxon>
        <taxon>Marinilactibacillus</taxon>
    </lineage>
</organism>
<dbReference type="InterPro" id="IPR039446">
    <property type="entry name" value="DauR-like"/>
</dbReference>
<proteinExistence type="predicted"/>
<evidence type="ECO:0000259" key="2">
    <source>
        <dbReference type="Pfam" id="PF13309"/>
    </source>
</evidence>
<evidence type="ECO:0000313" key="4">
    <source>
        <dbReference type="Proteomes" id="UP000307201"/>
    </source>
</evidence>
<reference evidence="3 4" key="1">
    <citation type="submission" date="2019-05" db="EMBL/GenBank/DDBJ databases">
        <title>The metagenome of a microbial culture collection derived from dairy environment covers the genomic content of the human microbiome.</title>
        <authorList>
            <person name="Roder T."/>
            <person name="Wuthrich D."/>
            <person name="Sattari Z."/>
            <person name="Von Ah U."/>
            <person name="Bar C."/>
            <person name="Ronchi F."/>
            <person name="Macpherson A.J."/>
            <person name="Ganal-Vonarburg S.C."/>
            <person name="Bruggmann R."/>
            <person name="Vergeres G."/>
        </authorList>
    </citation>
    <scope>NUCLEOTIDE SEQUENCE [LARGE SCALE GENOMIC DNA]</scope>
    <source>
        <strain evidence="3 4">FAM 24235</strain>
    </source>
</reference>
<dbReference type="Pfam" id="PF08348">
    <property type="entry name" value="PAS_6"/>
    <property type="match status" value="1"/>
</dbReference>
<dbReference type="InterPro" id="IPR013559">
    <property type="entry name" value="YheO"/>
</dbReference>